<dbReference type="GeneID" id="57095156"/>
<name>A0A9Q5Z7W6_NOSLI</name>
<dbReference type="EMBL" id="LAHD01000099">
    <property type="protein sequence ID" value="PHJ98459.1"/>
    <property type="molecule type" value="Genomic_DNA"/>
</dbReference>
<protein>
    <submittedName>
        <fullName evidence="2">Uncharacterized protein</fullName>
    </submittedName>
</protein>
<gene>
    <name evidence="2" type="ORF">VF08_26860</name>
</gene>
<keyword evidence="1" id="KW-0732">Signal</keyword>
<dbReference type="Proteomes" id="UP000222310">
    <property type="component" value="Unassembled WGS sequence"/>
</dbReference>
<accession>A0A9Q5Z7W6</accession>
<dbReference type="RefSeq" id="WP_099067932.1">
    <property type="nucleotide sequence ID" value="NZ_LAHD01000099.1"/>
</dbReference>
<feature type="chain" id="PRO_5040336919" evidence="1">
    <location>
        <begin position="29"/>
        <end position="120"/>
    </location>
</feature>
<dbReference type="AlphaFoldDB" id="A0A9Q5Z7W6"/>
<comment type="caution">
    <text evidence="2">The sequence shown here is derived from an EMBL/GenBank/DDBJ whole genome shotgun (WGS) entry which is preliminary data.</text>
</comment>
<evidence type="ECO:0000313" key="3">
    <source>
        <dbReference type="Proteomes" id="UP000222310"/>
    </source>
</evidence>
<evidence type="ECO:0000313" key="2">
    <source>
        <dbReference type="EMBL" id="PHJ98459.1"/>
    </source>
</evidence>
<evidence type="ECO:0000256" key="1">
    <source>
        <dbReference type="SAM" id="SignalP"/>
    </source>
</evidence>
<reference evidence="2 3" key="1">
    <citation type="submission" date="2015-02" db="EMBL/GenBank/DDBJ databases">
        <title>Nostoc linckia genome annotation.</title>
        <authorList>
            <person name="Zhou Z."/>
        </authorList>
    </citation>
    <scope>NUCLEOTIDE SEQUENCE [LARGE SCALE GENOMIC DNA]</scope>
    <source>
        <strain evidence="3">z8</strain>
    </source>
</reference>
<organism evidence="2 3">
    <name type="scientific">Nostoc linckia z8</name>
    <dbReference type="NCBI Taxonomy" id="1628746"/>
    <lineage>
        <taxon>Bacteria</taxon>
        <taxon>Bacillati</taxon>
        <taxon>Cyanobacteriota</taxon>
        <taxon>Cyanophyceae</taxon>
        <taxon>Nostocales</taxon>
        <taxon>Nostocaceae</taxon>
        <taxon>Nostoc</taxon>
    </lineage>
</organism>
<feature type="signal peptide" evidence="1">
    <location>
        <begin position="1"/>
        <end position="28"/>
    </location>
</feature>
<proteinExistence type="predicted"/>
<sequence length="120" mass="13117">MTNLCYRVKGLAIAITGAIVLSGNSAIAQINQDATLTNKPGVITQEKEISERLRSYNLKKLLENYGISGDDVLQVKCDIDLTKIQVRDINHSLLLPAKHVQAWACLCNGELTDCPCPPKP</sequence>